<keyword evidence="22" id="KW-1185">Reference proteome</keyword>
<evidence type="ECO:0000256" key="16">
    <source>
        <dbReference type="PIRNR" id="PIRNR036573"/>
    </source>
</evidence>
<dbReference type="GO" id="GO:0006260">
    <property type="term" value="P:DNA replication"/>
    <property type="evidence" value="ECO:0007669"/>
    <property type="project" value="UniProtKB-KW"/>
</dbReference>
<dbReference type="GO" id="GO:0017125">
    <property type="term" value="F:deoxycytidyl transferase activity"/>
    <property type="evidence" value="ECO:0007669"/>
    <property type="project" value="TreeGrafter"/>
</dbReference>
<evidence type="ECO:0000259" key="20">
    <source>
        <dbReference type="PROSITE" id="PS50173"/>
    </source>
</evidence>
<comment type="similarity">
    <text evidence="3 16">Belongs to the DNA polymerase type-Y family.</text>
</comment>
<feature type="binding site" evidence="17">
    <location>
        <position position="521"/>
    </location>
    <ligand>
        <name>Mg(2+)</name>
        <dbReference type="ChEBI" id="CHEBI:18420"/>
        <label>1</label>
    </ligand>
</feature>
<evidence type="ECO:0000256" key="9">
    <source>
        <dbReference type="ARBA" id="ARBA00022723"/>
    </source>
</evidence>
<dbReference type="STRING" id="218851.A0A2G5C6Z2"/>
<evidence type="ECO:0000256" key="2">
    <source>
        <dbReference type="ARBA" id="ARBA00004496"/>
    </source>
</evidence>
<dbReference type="OrthoDB" id="427711at2759"/>
<dbReference type="Pfam" id="PF21999">
    <property type="entry name" value="IMS_HHH_1"/>
    <property type="match status" value="1"/>
</dbReference>
<dbReference type="SUPFAM" id="SSF52113">
    <property type="entry name" value="BRCT domain"/>
    <property type="match status" value="1"/>
</dbReference>
<dbReference type="InterPro" id="IPR053848">
    <property type="entry name" value="IMS_HHH_1"/>
</dbReference>
<evidence type="ECO:0000313" key="21">
    <source>
        <dbReference type="EMBL" id="PIA27040.1"/>
    </source>
</evidence>
<evidence type="ECO:0000256" key="14">
    <source>
        <dbReference type="ARBA" id="ARBA00023242"/>
    </source>
</evidence>
<dbReference type="FunFam" id="3.40.1170.60:FF:000004">
    <property type="entry name" value="DNA repair protein REV1"/>
    <property type="match status" value="1"/>
</dbReference>
<dbReference type="InterPro" id="IPR017961">
    <property type="entry name" value="DNA_pol_Y-fam_little_finger"/>
</dbReference>
<dbReference type="SUPFAM" id="SSF56672">
    <property type="entry name" value="DNA/RNA polymerases"/>
    <property type="match status" value="1"/>
</dbReference>
<dbReference type="InterPro" id="IPR036420">
    <property type="entry name" value="BRCT_dom_sf"/>
</dbReference>
<feature type="compositionally biased region" description="Polar residues" evidence="18">
    <location>
        <begin position="826"/>
        <end position="850"/>
    </location>
</feature>
<evidence type="ECO:0000256" key="11">
    <source>
        <dbReference type="ARBA" id="ARBA00022842"/>
    </source>
</evidence>
<protein>
    <recommendedName>
        <fullName evidence="16">DNA repair protein REV1</fullName>
        <ecNumber evidence="16">2.7.7.-</ecNumber>
    </recommendedName>
</protein>
<dbReference type="Gene3D" id="3.40.50.10190">
    <property type="entry name" value="BRCT domain"/>
    <property type="match status" value="1"/>
</dbReference>
<dbReference type="Gene3D" id="3.40.1170.60">
    <property type="match status" value="1"/>
</dbReference>
<reference evidence="21 22" key="1">
    <citation type="submission" date="2017-09" db="EMBL/GenBank/DDBJ databases">
        <title>WGS assembly of Aquilegia coerulea Goldsmith.</title>
        <authorList>
            <person name="Hodges S."/>
            <person name="Kramer E."/>
            <person name="Nordborg M."/>
            <person name="Tomkins J."/>
            <person name="Borevitz J."/>
            <person name="Derieg N."/>
            <person name="Yan J."/>
            <person name="Mihaltcheva S."/>
            <person name="Hayes R.D."/>
            <person name="Rokhsar D."/>
        </authorList>
    </citation>
    <scope>NUCLEOTIDE SEQUENCE [LARGE SCALE GENOMIC DNA]</scope>
    <source>
        <strain evidence="22">cv. Goldsmith</strain>
    </source>
</reference>
<dbReference type="Pfam" id="PF00817">
    <property type="entry name" value="IMS"/>
    <property type="match status" value="1"/>
</dbReference>
<dbReference type="GO" id="GO:0005634">
    <property type="term" value="C:nucleus"/>
    <property type="evidence" value="ECO:0007669"/>
    <property type="project" value="UniProtKB-SubCell"/>
</dbReference>
<evidence type="ECO:0000256" key="7">
    <source>
        <dbReference type="ARBA" id="ARBA00022695"/>
    </source>
</evidence>
<dbReference type="NCBIfam" id="NF002677">
    <property type="entry name" value="PRK02406.1"/>
    <property type="match status" value="1"/>
</dbReference>
<proteinExistence type="inferred from homology"/>
<dbReference type="Gene3D" id="6.10.250.1490">
    <property type="match status" value="1"/>
</dbReference>
<evidence type="ECO:0000256" key="13">
    <source>
        <dbReference type="ARBA" id="ARBA00023204"/>
    </source>
</evidence>
<dbReference type="AlphaFoldDB" id="A0A2G5C6Z2"/>
<comment type="catalytic activity">
    <reaction evidence="15">
        <text>DNA(n) + a 2'-deoxyribonucleoside 5'-triphosphate = DNA(n+1) + diphosphate</text>
        <dbReference type="Rhea" id="RHEA:22508"/>
        <dbReference type="Rhea" id="RHEA-COMP:17339"/>
        <dbReference type="Rhea" id="RHEA-COMP:17340"/>
        <dbReference type="ChEBI" id="CHEBI:33019"/>
        <dbReference type="ChEBI" id="CHEBI:61560"/>
        <dbReference type="ChEBI" id="CHEBI:173112"/>
        <dbReference type="EC" id="2.7.7.7"/>
    </reaction>
</comment>
<dbReference type="HAMAP" id="MF_01113">
    <property type="entry name" value="DNApol_IV"/>
    <property type="match status" value="1"/>
</dbReference>
<dbReference type="FunFam" id="3.40.50.10190:FF:000011">
    <property type="entry name" value="DNA repair protein REV1"/>
    <property type="match status" value="1"/>
</dbReference>
<evidence type="ECO:0000256" key="12">
    <source>
        <dbReference type="ARBA" id="ARBA00023125"/>
    </source>
</evidence>
<dbReference type="GO" id="GO:0046872">
    <property type="term" value="F:metal ion binding"/>
    <property type="evidence" value="ECO:0007669"/>
    <property type="project" value="UniProtKB-KW"/>
</dbReference>
<evidence type="ECO:0000313" key="22">
    <source>
        <dbReference type="Proteomes" id="UP000230069"/>
    </source>
</evidence>
<dbReference type="FunFam" id="3.30.70.270:FF:000019">
    <property type="entry name" value="DNA repair protein REV1"/>
    <property type="match status" value="1"/>
</dbReference>
<keyword evidence="14 16" id="KW-0539">Nucleus</keyword>
<dbReference type="EC" id="2.7.7.-" evidence="16"/>
<dbReference type="GO" id="GO:0003887">
    <property type="term" value="F:DNA-directed DNA polymerase activity"/>
    <property type="evidence" value="ECO:0007669"/>
    <property type="project" value="UniProtKB-KW"/>
</dbReference>
<keyword evidence="13 16" id="KW-0234">DNA repair</keyword>
<feature type="binding site" evidence="17">
    <location>
        <position position="424"/>
    </location>
    <ligand>
        <name>Mg(2+)</name>
        <dbReference type="ChEBI" id="CHEBI:18420"/>
        <label>1</label>
    </ligand>
</feature>
<dbReference type="InterPro" id="IPR022880">
    <property type="entry name" value="DNApol_IV"/>
</dbReference>
<sequence length="1164" mass="128793">MSFNSSRSANSCGKSKRSNDSNSNNINNNKKLRKSNQKTLGMAWGSNSLSSSKSSSRKSNFTDFGSYMVEKNRKLHDQFDAEATTSSIIDSSNSGNKPLFHGVSIFVDGFTVPSSQELRSYMLKYGGRFENYFSRSRVTHIICSNLPDSKVKNIRSFSRGLPVVKPTWVLDSVAANKLLNWVPYQLEQLVNNMQKQPKLSTFFVPKTNLGLQEAKTLANRHLNPEEGCFLENANSQESPSCEVGESIEYSPEFKEETCIYGLAKVCEVIKEEPISAEQNLLESMTAEPSCSNLNVGEAFKSSPCKSSASANDCLGDRSEKSPSSPQIVGEAFKSSPCKSSASANDCLGDRSKKSPSSPQIAPSSNQRNSTLGDPNFVENYFKNSRLHFIGTWRNRYRKRFPSLPGGVKDGYSAVSHGASVIHVDMDCFFVSVIIRSRPELQDKPVAVCHSDNPRGTAEISSANYPARDYGVRAGIFVRDAKSLCPHLVIVPYNFEAYELVADQFYQILHKHCNKVQAVSCDEAFLDVSDQGLEDAEHIASVIRQEIYEATGCTASAGVAGNVLMARLATRTAKPNGQFLIPPEKVEGFLDELPIKALPGIGHVLEDKLKRLSIQTCGQLRMISKVSLQKDFGSKTGNMLWNYSRGIDSRSVGVVQETKSVGAEVNWGVRFNTLQDTQNFLVKLCHEVSLRLQGCGVQGRTITLKLKKKRKDAGEPTKYMGFGDCENLSHAMTIPIATDDVDVLQRISKQLLGYFRLDVKEIRGIGLQVSKMENADMTSQGHERRSLRSWLSSASGNMEERSHPSMEMTGGSTKHGYPNSDGDSSRLPKSSTGPLTRGHTNQTPAEASLSRVSTLPQICDLDMGVIESLPPDIFSEINALYGGKLSEVLKKNDDNDDKLSDSVIGSSRRLEGEITKGKEPLPSEKIHVEEITSKNKGKECRFQDYQSASTSAVGSLNLRTGPMGGDKYEFMPTSLSQVDISILQQLPKELKLDILESLPAHRRPECSDSALVKCPHDKVKVEKVKDQLEGAESVLRRSLWSGHPPEWVDKFEVSNNLMLNRIAEMYYKSGSTGSLSSILQCLISVLPFSLDASNDVSDNVISSLCDILQQYIDLKIKSDMEEIYICFRLLRRFTTKSIFFLQAYDRVLPYLQASFSENYGGNLNI</sequence>
<feature type="binding site" evidence="17">
    <location>
        <position position="522"/>
    </location>
    <ligand>
        <name>Mg(2+)</name>
        <dbReference type="ChEBI" id="CHEBI:18420"/>
        <label>1</label>
    </ligand>
</feature>
<dbReference type="InterPro" id="IPR001357">
    <property type="entry name" value="BRCT_dom"/>
</dbReference>
<evidence type="ECO:0000256" key="6">
    <source>
        <dbReference type="ARBA" id="ARBA00022679"/>
    </source>
</evidence>
<dbReference type="SMART" id="SM00292">
    <property type="entry name" value="BRCT"/>
    <property type="match status" value="1"/>
</dbReference>
<dbReference type="Pfam" id="PF00533">
    <property type="entry name" value="BRCT"/>
    <property type="match status" value="1"/>
</dbReference>
<feature type="compositionally biased region" description="Polar residues" evidence="18">
    <location>
        <begin position="354"/>
        <end position="372"/>
    </location>
</feature>
<dbReference type="EMBL" id="KZ305100">
    <property type="protein sequence ID" value="PIA27040.1"/>
    <property type="molecule type" value="Genomic_DNA"/>
</dbReference>
<feature type="domain" description="UmuC" evidence="20">
    <location>
        <begin position="420"/>
        <end position="601"/>
    </location>
</feature>
<evidence type="ECO:0000256" key="4">
    <source>
        <dbReference type="ARBA" id="ARBA00022490"/>
    </source>
</evidence>
<dbReference type="EMBL" id="KZ305100">
    <property type="protein sequence ID" value="PIA27041.1"/>
    <property type="molecule type" value="Genomic_DNA"/>
</dbReference>
<dbReference type="PANTHER" id="PTHR45990">
    <property type="entry name" value="DNA REPAIR PROTEIN REV1"/>
    <property type="match status" value="1"/>
</dbReference>
<dbReference type="InterPro" id="IPR012112">
    <property type="entry name" value="REV1"/>
</dbReference>
<dbReference type="GO" id="GO:0005737">
    <property type="term" value="C:cytoplasm"/>
    <property type="evidence" value="ECO:0007669"/>
    <property type="project" value="UniProtKB-SubCell"/>
</dbReference>
<dbReference type="Proteomes" id="UP000230069">
    <property type="component" value="Unassembled WGS sequence"/>
</dbReference>
<dbReference type="CDD" id="cd01701">
    <property type="entry name" value="PolY_Rev1"/>
    <property type="match status" value="1"/>
</dbReference>
<evidence type="ECO:0000256" key="3">
    <source>
        <dbReference type="ARBA" id="ARBA00010945"/>
    </source>
</evidence>
<keyword evidence="7 16" id="KW-0548">Nucleotidyltransferase</keyword>
<comment type="subcellular location">
    <subcellularLocation>
        <location evidence="2">Cytoplasm</location>
    </subcellularLocation>
    <subcellularLocation>
        <location evidence="1 16">Nucleus</location>
    </subcellularLocation>
</comment>
<organism evidence="21 22">
    <name type="scientific">Aquilegia coerulea</name>
    <name type="common">Rocky mountain columbine</name>
    <dbReference type="NCBI Taxonomy" id="218851"/>
    <lineage>
        <taxon>Eukaryota</taxon>
        <taxon>Viridiplantae</taxon>
        <taxon>Streptophyta</taxon>
        <taxon>Embryophyta</taxon>
        <taxon>Tracheophyta</taxon>
        <taxon>Spermatophyta</taxon>
        <taxon>Magnoliopsida</taxon>
        <taxon>Ranunculales</taxon>
        <taxon>Ranunculaceae</taxon>
        <taxon>Thalictroideae</taxon>
        <taxon>Aquilegia</taxon>
    </lineage>
</organism>
<feature type="region of interest" description="Disordered" evidence="18">
    <location>
        <begin position="309"/>
        <end position="373"/>
    </location>
</feature>
<feature type="region of interest" description="Disordered" evidence="18">
    <location>
        <begin position="774"/>
        <end position="850"/>
    </location>
</feature>
<dbReference type="InterPro" id="IPR001126">
    <property type="entry name" value="UmuC"/>
</dbReference>
<evidence type="ECO:0000259" key="19">
    <source>
        <dbReference type="PROSITE" id="PS50172"/>
    </source>
</evidence>
<keyword evidence="12 16" id="KW-0238">DNA-binding</keyword>
<feature type="domain" description="BRCT" evidence="19">
    <location>
        <begin position="95"/>
        <end position="186"/>
    </location>
</feature>
<dbReference type="Pfam" id="PF11799">
    <property type="entry name" value="IMS_C"/>
    <property type="match status" value="1"/>
</dbReference>
<feature type="region of interest" description="Disordered" evidence="18">
    <location>
        <begin position="1"/>
        <end position="31"/>
    </location>
</feature>
<gene>
    <name evidence="21" type="ORF">AQUCO_08300016v1</name>
</gene>
<dbReference type="InterPro" id="IPR043128">
    <property type="entry name" value="Rev_trsase/Diguanyl_cyclase"/>
</dbReference>
<evidence type="ECO:0000256" key="5">
    <source>
        <dbReference type="ARBA" id="ARBA00022634"/>
    </source>
</evidence>
<evidence type="ECO:0000256" key="1">
    <source>
        <dbReference type="ARBA" id="ARBA00004123"/>
    </source>
</evidence>
<comment type="cofactor">
    <cofactor evidence="17">
        <name>Mg(2+)</name>
        <dbReference type="ChEBI" id="CHEBI:18420"/>
    </cofactor>
    <text evidence="17">Binds 2 magnesium ions.</text>
</comment>
<dbReference type="Gene3D" id="3.30.70.270">
    <property type="match status" value="1"/>
</dbReference>
<dbReference type="FunFam" id="3.30.1490.100:FF:000001">
    <property type="entry name" value="DNA repair protein REV1"/>
    <property type="match status" value="1"/>
</dbReference>
<dbReference type="CDD" id="cd17719">
    <property type="entry name" value="BRCT_Rev1"/>
    <property type="match status" value="1"/>
</dbReference>
<evidence type="ECO:0000256" key="8">
    <source>
        <dbReference type="ARBA" id="ARBA00022705"/>
    </source>
</evidence>
<evidence type="ECO:0000256" key="17">
    <source>
        <dbReference type="PIRSR" id="PIRSR036573-2"/>
    </source>
</evidence>
<comment type="function">
    <text evidence="16">Deoxycytidyl transferase involved in DNA repair. Transfers a dCMP residue from dCTP to the 3'-end of a DNA primer in a template-dependent reaction. May assist in the first step in the bypass of abasic lesions by the insertion of a nucleotide opposite the lesion. Required for normal induction of mutations by physical and chemical agents.</text>
</comment>
<dbReference type="Gene3D" id="1.10.150.20">
    <property type="entry name" value="5' to 3' exonuclease, C-terminal subdomain"/>
    <property type="match status" value="1"/>
</dbReference>
<keyword evidence="4" id="KW-0963">Cytoplasm</keyword>
<keyword evidence="6 16" id="KW-0808">Transferase</keyword>
<dbReference type="GO" id="GO:0070987">
    <property type="term" value="P:error-free translesion synthesis"/>
    <property type="evidence" value="ECO:0007669"/>
    <property type="project" value="TreeGrafter"/>
</dbReference>
<dbReference type="GO" id="GO:0003684">
    <property type="term" value="F:damaged DNA binding"/>
    <property type="evidence" value="ECO:0007669"/>
    <property type="project" value="UniProtKB-UniRule"/>
</dbReference>
<keyword evidence="9 17" id="KW-0479">Metal-binding</keyword>
<dbReference type="SUPFAM" id="SSF100879">
    <property type="entry name" value="Lesion bypass DNA polymerase (Y-family), little finger domain"/>
    <property type="match status" value="1"/>
</dbReference>
<dbReference type="GO" id="GO:0006281">
    <property type="term" value="P:DNA repair"/>
    <property type="evidence" value="ECO:0007669"/>
    <property type="project" value="UniProtKB-KW"/>
</dbReference>
<evidence type="ECO:0000256" key="18">
    <source>
        <dbReference type="SAM" id="MobiDB-lite"/>
    </source>
</evidence>
<dbReference type="InterPro" id="IPR043502">
    <property type="entry name" value="DNA/RNA_pol_sf"/>
</dbReference>
<dbReference type="Gene3D" id="3.30.1490.100">
    <property type="entry name" value="DNA polymerase, Y-family, little finger domain"/>
    <property type="match status" value="1"/>
</dbReference>
<accession>A0A2G5C6Z2</accession>
<dbReference type="PROSITE" id="PS50173">
    <property type="entry name" value="UMUC"/>
    <property type="match status" value="1"/>
</dbReference>
<evidence type="ECO:0000256" key="10">
    <source>
        <dbReference type="ARBA" id="ARBA00022763"/>
    </source>
</evidence>
<feature type="compositionally biased region" description="Low complexity" evidence="18">
    <location>
        <begin position="20"/>
        <end position="29"/>
    </location>
</feature>
<dbReference type="InterPro" id="IPR036775">
    <property type="entry name" value="DNA_pol_Y-fam_lit_finger_sf"/>
</dbReference>
<keyword evidence="8" id="KW-0235">DNA replication</keyword>
<feature type="compositionally biased region" description="Polar residues" evidence="18">
    <location>
        <begin position="1"/>
        <end position="13"/>
    </location>
</feature>
<dbReference type="PROSITE" id="PS50172">
    <property type="entry name" value="BRCT"/>
    <property type="match status" value="1"/>
</dbReference>
<dbReference type="GO" id="GO:0042276">
    <property type="term" value="P:error-prone translesion synthesis"/>
    <property type="evidence" value="ECO:0007669"/>
    <property type="project" value="InterPro"/>
</dbReference>
<keyword evidence="11 17" id="KW-0460">Magnesium</keyword>
<dbReference type="PIRSF" id="PIRSF036573">
    <property type="entry name" value="REV1"/>
    <property type="match status" value="1"/>
</dbReference>
<keyword evidence="10 16" id="KW-0227">DNA damage</keyword>
<dbReference type="PANTHER" id="PTHR45990:SF1">
    <property type="entry name" value="DNA REPAIR PROTEIN REV1"/>
    <property type="match status" value="1"/>
</dbReference>
<name>A0A2G5C6Z2_AQUCA</name>
<dbReference type="FunCoup" id="A0A2G5C6Z2">
    <property type="interactions" value="2529"/>
</dbReference>
<evidence type="ECO:0000256" key="15">
    <source>
        <dbReference type="ARBA" id="ARBA00049244"/>
    </source>
</evidence>
<keyword evidence="5 16" id="KW-0237">DNA synthesis</keyword>